<organism evidence="1 2">
    <name type="scientific">Alkanindiges hydrocarboniclasticus</name>
    <dbReference type="NCBI Taxonomy" id="1907941"/>
    <lineage>
        <taxon>Bacteria</taxon>
        <taxon>Pseudomonadati</taxon>
        <taxon>Pseudomonadota</taxon>
        <taxon>Gammaproteobacteria</taxon>
        <taxon>Moraxellales</taxon>
        <taxon>Moraxellaceae</taxon>
        <taxon>Alkanindiges</taxon>
    </lineage>
</organism>
<comment type="caution">
    <text evidence="1">The sequence shown here is derived from an EMBL/GenBank/DDBJ whole genome shotgun (WGS) entry which is preliminary data.</text>
</comment>
<evidence type="ECO:0000313" key="1">
    <source>
        <dbReference type="EMBL" id="ONG37314.1"/>
    </source>
</evidence>
<reference evidence="1 2" key="1">
    <citation type="submission" date="2016-10" db="EMBL/GenBank/DDBJ databases">
        <title>Draft Genome sequence of Alkanindiges sp. strain H1.</title>
        <authorList>
            <person name="Subhash Y."/>
            <person name="Lee S."/>
        </authorList>
    </citation>
    <scope>NUCLEOTIDE SEQUENCE [LARGE SCALE GENOMIC DNA]</scope>
    <source>
        <strain evidence="1 2">H1</strain>
    </source>
</reference>
<keyword evidence="2" id="KW-1185">Reference proteome</keyword>
<dbReference type="EMBL" id="MLCN01000057">
    <property type="protein sequence ID" value="ONG37314.1"/>
    <property type="molecule type" value="Genomic_DNA"/>
</dbReference>
<sequence>MSFNINVRNQKDEKIFSSVDEILKKQIGGLSVSQYWNVLQENLIVWSKTINNDYFWSKVQNSITFWEQEYQKEYGGLLFLKTGGFDGFQNKSIDSIKDKLVRKIKKNESILQEENTAFCIDELFCSDKFPIPNLSDLIRTRVTCAFLDGVSFLAQRLYDAAKDMGMNPELEVHNKSEGYYAQHITFTHNVNYQILAQSIPMQIKVEIQLATTLATRMWEASHSIYEDVRGSKMLDDWAWNVNDPRFLNNQLGHTLHLADGLLINLRNQKRGVGIK</sequence>
<proteinExistence type="predicted"/>
<dbReference type="OrthoDB" id="9789634at2"/>
<dbReference type="InterPro" id="IPR043519">
    <property type="entry name" value="NT_sf"/>
</dbReference>
<gene>
    <name evidence="1" type="ORF">BKE30_14800</name>
</gene>
<dbReference type="Gene3D" id="3.30.460.10">
    <property type="entry name" value="Beta Polymerase, domain 2"/>
    <property type="match status" value="1"/>
</dbReference>
<dbReference type="SUPFAM" id="SSF81301">
    <property type="entry name" value="Nucleotidyltransferase"/>
    <property type="match status" value="1"/>
</dbReference>
<dbReference type="RefSeq" id="WP_076879363.1">
    <property type="nucleotide sequence ID" value="NZ_MLCN01000057.1"/>
</dbReference>
<name>A0A1S8CQ60_9GAMM</name>
<evidence type="ECO:0008006" key="3">
    <source>
        <dbReference type="Google" id="ProtNLM"/>
    </source>
</evidence>
<accession>A0A1S8CQ60</accession>
<dbReference type="Proteomes" id="UP000192132">
    <property type="component" value="Unassembled WGS sequence"/>
</dbReference>
<protein>
    <recommendedName>
        <fullName evidence="3">RelA/SpoT domain-containing protein</fullName>
    </recommendedName>
</protein>
<evidence type="ECO:0000313" key="2">
    <source>
        <dbReference type="Proteomes" id="UP000192132"/>
    </source>
</evidence>
<dbReference type="AlphaFoldDB" id="A0A1S8CQ60"/>